<evidence type="ECO:0000313" key="2">
    <source>
        <dbReference type="Proteomes" id="UP000522313"/>
    </source>
</evidence>
<gene>
    <name evidence="1" type="ORF">F4693_000137</name>
</gene>
<sequence>MWTRLQMAGSVWLSVISVGEKDRLSHQDRLL</sequence>
<protein>
    <submittedName>
        <fullName evidence="1">Uncharacterized protein</fullName>
    </submittedName>
</protein>
<reference evidence="1 2" key="2">
    <citation type="submission" date="2020-08" db="EMBL/GenBank/DDBJ databases">
        <authorList>
            <person name="Partida-Martinez L."/>
            <person name="Huntemann M."/>
            <person name="Clum A."/>
            <person name="Wang J."/>
            <person name="Palaniappan K."/>
            <person name="Ritter S."/>
            <person name="Chen I.-M."/>
            <person name="Stamatis D."/>
            <person name="Reddy T."/>
            <person name="O'Malley R."/>
            <person name="Daum C."/>
            <person name="Shapiro N."/>
            <person name="Ivanova N."/>
            <person name="Kyrpides N."/>
            <person name="Woyke T."/>
        </authorList>
    </citation>
    <scope>NUCLEOTIDE SEQUENCE [LARGE SCALE GENOMIC DNA]</scope>
    <source>
        <strain evidence="1 2">AS3.13</strain>
    </source>
</reference>
<reference evidence="1 2" key="1">
    <citation type="submission" date="2020-08" db="EMBL/GenBank/DDBJ databases">
        <title>The Agave Microbiome: Exploring the role of microbial communities in plant adaptations to desert environments.</title>
        <authorList>
            <person name="Partida-Martinez L.P."/>
        </authorList>
    </citation>
    <scope>NUCLEOTIDE SEQUENCE [LARGE SCALE GENOMIC DNA]</scope>
    <source>
        <strain evidence="1 2">AS3.13</strain>
    </source>
</reference>
<name>A0A7X0J8U1_9SPHN</name>
<evidence type="ECO:0000313" key="1">
    <source>
        <dbReference type="EMBL" id="MBB6503188.1"/>
    </source>
</evidence>
<dbReference type="EMBL" id="JACHBT010000001">
    <property type="protein sequence ID" value="MBB6503188.1"/>
    <property type="molecule type" value="Genomic_DNA"/>
</dbReference>
<dbReference type="AlphaFoldDB" id="A0A7X0J8U1"/>
<organism evidence="1 2">
    <name type="scientific">Sphingomonas endophytica</name>
    <dbReference type="NCBI Taxonomy" id="869719"/>
    <lineage>
        <taxon>Bacteria</taxon>
        <taxon>Pseudomonadati</taxon>
        <taxon>Pseudomonadota</taxon>
        <taxon>Alphaproteobacteria</taxon>
        <taxon>Sphingomonadales</taxon>
        <taxon>Sphingomonadaceae</taxon>
        <taxon>Sphingomonas</taxon>
    </lineage>
</organism>
<accession>A0A7X0J8U1</accession>
<proteinExistence type="predicted"/>
<comment type="caution">
    <text evidence="1">The sequence shown here is derived from an EMBL/GenBank/DDBJ whole genome shotgun (WGS) entry which is preliminary data.</text>
</comment>
<dbReference type="Proteomes" id="UP000522313">
    <property type="component" value="Unassembled WGS sequence"/>
</dbReference>